<dbReference type="KEGG" id="caci:CLOAM0523"/>
<dbReference type="OrthoDB" id="19849at2"/>
<evidence type="ECO:0000256" key="1">
    <source>
        <dbReference type="SAM" id="SignalP"/>
    </source>
</evidence>
<dbReference type="EMBL" id="CU466930">
    <property type="protein sequence ID" value="CAO80419.1"/>
    <property type="molecule type" value="Genomic_DNA"/>
</dbReference>
<evidence type="ECO:0000313" key="3">
    <source>
        <dbReference type="Proteomes" id="UP000002019"/>
    </source>
</evidence>
<evidence type="ECO:0008006" key="4">
    <source>
        <dbReference type="Google" id="ProtNLM"/>
    </source>
</evidence>
<protein>
    <recommendedName>
        <fullName evidence="4">Outer membrane protein transport protein (OMPP1/FadL/TodX)</fullName>
    </recommendedName>
</protein>
<accession>B0VGI2</accession>
<sequence length="475" mass="53992">MLSNKSLILICLLIVASALSAWSITDTYFGNPFSTFDARSFAMGGAGLYNSKGVFGIADNPANLTLMRKTLGFSVNTYLNRNEDNRSIPLYNSFDNYIDDSVYSSNINTFDNYAVAGFVAHRFNKWGVGLGAYYKPVSSFDADYREEVRNNRNTDNDVYPEKIALNKIESEGSLNKTAFVTSFAYSLSDYVDLNLGFEYALLNGDVNREKTIRWTDWAISQVGEYHLPELTEIDDYELSGDQFKIGASALLGKRVGLAATFTPGTALDRKGTYYYKRDAYLNTAVDSINTDIKEDYKLPTQIRFGFVYTPRNVVRTEFNMDIEYVICSEINKRYDDVMNFYAGVEHQVVNFLPLRLGFQAVNNWYFTTEESTDENNNPITLYHTSKILTPMVTGGSSIQVMDNLKIDLGFGYTWREYEAVDMFGDAYYNDKQYTGSSSYALWPNSHITLKNRGWENPDKIRENNISLNAGLNFTW</sequence>
<organism evidence="2 3">
    <name type="scientific">Cloacimonas acidaminovorans (strain Evry)</name>
    <dbReference type="NCBI Taxonomy" id="459349"/>
    <lineage>
        <taxon>Bacteria</taxon>
        <taxon>Pseudomonadati</taxon>
        <taxon>Candidatus Cloacimonadota</taxon>
        <taxon>Candidatus Cloacimonadia</taxon>
        <taxon>Candidatus Cloacimonadales</taxon>
        <taxon>Candidatus Cloacimonadaceae</taxon>
        <taxon>Candidatus Cloacimonas</taxon>
    </lineage>
</organism>
<keyword evidence="1" id="KW-0732">Signal</keyword>
<proteinExistence type="predicted"/>
<dbReference type="AlphaFoldDB" id="B0VGI2"/>
<evidence type="ECO:0000313" key="2">
    <source>
        <dbReference type="EMBL" id="CAO80419.1"/>
    </source>
</evidence>
<dbReference type="STRING" id="459349.CLOAM0523"/>
<dbReference type="Gene3D" id="2.40.160.60">
    <property type="entry name" value="Outer membrane protein transport protein (OMPP1/FadL/TodX)"/>
    <property type="match status" value="1"/>
</dbReference>
<reference evidence="2 3" key="1">
    <citation type="journal article" date="2008" name="J. Bacteriol.">
        <title>'Candidatus Cloacamonas acidaminovorans': genome sequence reconstruction provides a first glimpse of a new bacterial division.</title>
        <authorList>
            <person name="Pelletier E."/>
            <person name="Kreimeyer A."/>
            <person name="Bocs S."/>
            <person name="Rouy Z."/>
            <person name="Gyapay G."/>
            <person name="Chouari R."/>
            <person name="Riviere D."/>
            <person name="Ganesan A."/>
            <person name="Daegelen P."/>
            <person name="Sghir A."/>
            <person name="Cohen G.N."/>
            <person name="Medigue C."/>
            <person name="Weissenbach J."/>
            <person name="Le Paslier D."/>
        </authorList>
    </citation>
    <scope>NUCLEOTIDE SEQUENCE [LARGE SCALE GENOMIC DNA]</scope>
    <source>
        <strain evidence="3">Evry</strain>
    </source>
</reference>
<dbReference type="Proteomes" id="UP000002019">
    <property type="component" value="Chromosome"/>
</dbReference>
<dbReference type="RefSeq" id="WP_015424280.1">
    <property type="nucleotide sequence ID" value="NC_020449.1"/>
</dbReference>
<feature type="chain" id="PRO_5002757810" description="Outer membrane protein transport protein (OMPP1/FadL/TodX)" evidence="1">
    <location>
        <begin position="21"/>
        <end position="475"/>
    </location>
</feature>
<dbReference type="SUPFAM" id="SSF56935">
    <property type="entry name" value="Porins"/>
    <property type="match status" value="1"/>
</dbReference>
<feature type="signal peptide" evidence="1">
    <location>
        <begin position="1"/>
        <end position="20"/>
    </location>
</feature>
<name>B0VGI2_CLOAI</name>
<gene>
    <name evidence="2" type="ordered locus">CLOAM0523</name>
</gene>
<keyword evidence="3" id="KW-1185">Reference proteome</keyword>
<dbReference type="eggNOG" id="COG2067">
    <property type="taxonomic scope" value="Bacteria"/>
</dbReference>
<dbReference type="HOGENOM" id="CLU_574525_0_0_0"/>